<organism evidence="2 3">
    <name type="scientific">Zasmidium cellare</name>
    <name type="common">Wine cellar mold</name>
    <name type="synonym">Racodium cellare</name>
    <dbReference type="NCBI Taxonomy" id="395010"/>
    <lineage>
        <taxon>Eukaryota</taxon>
        <taxon>Fungi</taxon>
        <taxon>Dikarya</taxon>
        <taxon>Ascomycota</taxon>
        <taxon>Pezizomycotina</taxon>
        <taxon>Dothideomycetes</taxon>
        <taxon>Dothideomycetidae</taxon>
        <taxon>Mycosphaerellales</taxon>
        <taxon>Mycosphaerellaceae</taxon>
        <taxon>Zasmidium</taxon>
    </lineage>
</organism>
<feature type="compositionally biased region" description="Basic and acidic residues" evidence="1">
    <location>
        <begin position="157"/>
        <end position="170"/>
    </location>
</feature>
<feature type="region of interest" description="Disordered" evidence="1">
    <location>
        <begin position="11"/>
        <end position="102"/>
    </location>
</feature>
<dbReference type="EMBL" id="JAXOVC010000001">
    <property type="protein sequence ID" value="KAK4507201.1"/>
    <property type="molecule type" value="Genomic_DNA"/>
</dbReference>
<proteinExistence type="predicted"/>
<reference evidence="2 3" key="1">
    <citation type="journal article" date="2023" name="G3 (Bethesda)">
        <title>A chromosome-level genome assembly of Zasmidium syzygii isolated from banana leaves.</title>
        <authorList>
            <person name="van Westerhoven A.C."/>
            <person name="Mehrabi R."/>
            <person name="Talebi R."/>
            <person name="Steentjes M.B.F."/>
            <person name="Corcolon B."/>
            <person name="Chong P.A."/>
            <person name="Kema G.H.J."/>
            <person name="Seidl M.F."/>
        </authorList>
    </citation>
    <scope>NUCLEOTIDE SEQUENCE [LARGE SCALE GENOMIC DNA]</scope>
    <source>
        <strain evidence="2 3">P124</strain>
    </source>
</reference>
<dbReference type="Proteomes" id="UP001305779">
    <property type="component" value="Unassembled WGS sequence"/>
</dbReference>
<evidence type="ECO:0000313" key="2">
    <source>
        <dbReference type="EMBL" id="KAK4507201.1"/>
    </source>
</evidence>
<sequence>MNINGYYGDDAWDYGHKRRPSPHHGYSDYPNGFLAPGMGGGLHRSRSQGHGPAPTINVYNRQDHEGSPMPPYVPYPASPPSHHRSSSRSSSHSRGRSRFGERLGDEILEREIADMVLENRLRSRSRGRSDASAFDRPPSGLAQWQLAQREAELRELSRERQRKLDEDRIKAQARLDALDNERKLRDAQDKKEADEKRWRDEYERKKREAADKAKADEIALKDRLEREKKEKEDRDAAAYKAFKQKEQDEKDAKERKYQEFLREQKEREEKKKREEKEAEEKFQSEMRKRLQSWGYTEATIDMMVDEEKAKKFKKEVKTTTTTTTDMDLFRGRGPRAPIYPKIRREFIEIDTLKYYDLPWKYDSSDPDYIIIMRDMDKRETDYLFEHTSRLRSGKLLIEPAKKQDKQFALYRRRSKSRSGRPVEVGILRRG</sequence>
<keyword evidence="3" id="KW-1185">Reference proteome</keyword>
<evidence type="ECO:0000256" key="1">
    <source>
        <dbReference type="SAM" id="MobiDB-lite"/>
    </source>
</evidence>
<accession>A0ABR0F1H7</accession>
<comment type="caution">
    <text evidence="2">The sequence shown here is derived from an EMBL/GenBank/DDBJ whole genome shotgun (WGS) entry which is preliminary data.</text>
</comment>
<feature type="compositionally biased region" description="Pro residues" evidence="1">
    <location>
        <begin position="68"/>
        <end position="79"/>
    </location>
</feature>
<gene>
    <name evidence="2" type="ORF">PRZ48_000936</name>
</gene>
<protein>
    <submittedName>
        <fullName evidence="2">Uncharacterized protein</fullName>
    </submittedName>
</protein>
<name>A0ABR0F1H7_ZASCE</name>
<evidence type="ECO:0000313" key="3">
    <source>
        <dbReference type="Proteomes" id="UP001305779"/>
    </source>
</evidence>
<feature type="region of interest" description="Disordered" evidence="1">
    <location>
        <begin position="157"/>
        <end position="283"/>
    </location>
</feature>
<feature type="region of interest" description="Disordered" evidence="1">
    <location>
        <begin position="123"/>
        <end position="142"/>
    </location>
</feature>
<feature type="compositionally biased region" description="Basic and acidic residues" evidence="1">
    <location>
        <begin position="176"/>
        <end position="283"/>
    </location>
</feature>
<feature type="compositionally biased region" description="Basic residues" evidence="1">
    <location>
        <begin position="81"/>
        <end position="97"/>
    </location>
</feature>